<evidence type="ECO:0000256" key="3">
    <source>
        <dbReference type="ARBA" id="ARBA00013081"/>
    </source>
</evidence>
<protein>
    <recommendedName>
        <fullName evidence="3">protein-serine/threonine phosphatase</fullName>
        <ecNumber evidence="3">3.1.3.16</ecNumber>
    </recommendedName>
</protein>
<dbReference type="SUPFAM" id="SSF81606">
    <property type="entry name" value="PP2C-like"/>
    <property type="match status" value="1"/>
</dbReference>
<dbReference type="EC" id="3.1.3.16" evidence="3"/>
<feature type="compositionally biased region" description="Polar residues" evidence="9">
    <location>
        <begin position="47"/>
        <end position="99"/>
    </location>
</feature>
<feature type="region of interest" description="Disordered" evidence="9">
    <location>
        <begin position="39"/>
        <end position="107"/>
    </location>
</feature>
<feature type="region of interest" description="Disordered" evidence="9">
    <location>
        <begin position="143"/>
        <end position="206"/>
    </location>
</feature>
<evidence type="ECO:0000256" key="4">
    <source>
        <dbReference type="ARBA" id="ARBA00022723"/>
    </source>
</evidence>
<reference evidence="12 13" key="1">
    <citation type="submission" date="2024-04" db="EMBL/GenBank/DDBJ databases">
        <title>The reference genome of an endangered Asteraceae, Deinandra increscens subsp. villosa, native to the Central Coast of California.</title>
        <authorList>
            <person name="Guilliams M."/>
            <person name="Hasenstab-Lehman K."/>
            <person name="Meyer R."/>
            <person name="Mcevoy S."/>
        </authorList>
    </citation>
    <scope>NUCLEOTIDE SEQUENCE [LARGE SCALE GENOMIC DNA]</scope>
    <source>
        <tissue evidence="12">Leaf</tissue>
    </source>
</reference>
<organism evidence="12 13">
    <name type="scientific">Deinandra increscens subsp. villosa</name>
    <dbReference type="NCBI Taxonomy" id="3103831"/>
    <lineage>
        <taxon>Eukaryota</taxon>
        <taxon>Viridiplantae</taxon>
        <taxon>Streptophyta</taxon>
        <taxon>Embryophyta</taxon>
        <taxon>Tracheophyta</taxon>
        <taxon>Spermatophyta</taxon>
        <taxon>Magnoliopsida</taxon>
        <taxon>eudicotyledons</taxon>
        <taxon>Gunneridae</taxon>
        <taxon>Pentapetalae</taxon>
        <taxon>asterids</taxon>
        <taxon>campanulids</taxon>
        <taxon>Asterales</taxon>
        <taxon>Asteraceae</taxon>
        <taxon>Asteroideae</taxon>
        <taxon>Heliantheae alliance</taxon>
        <taxon>Madieae</taxon>
        <taxon>Madiinae</taxon>
        <taxon>Deinandra</taxon>
    </lineage>
</organism>
<evidence type="ECO:0000256" key="8">
    <source>
        <dbReference type="ARBA" id="ARBA00023211"/>
    </source>
</evidence>
<dbReference type="InterPro" id="IPR000222">
    <property type="entry name" value="PP2C_BS"/>
</dbReference>
<dbReference type="Proteomes" id="UP001408789">
    <property type="component" value="Unassembled WGS sequence"/>
</dbReference>
<dbReference type="InterPro" id="IPR008984">
    <property type="entry name" value="SMAD_FHA_dom_sf"/>
</dbReference>
<accession>A0AAP0H3W5</accession>
<dbReference type="InterPro" id="IPR001932">
    <property type="entry name" value="PPM-type_phosphatase-like_dom"/>
</dbReference>
<comment type="caution">
    <text evidence="12">The sequence shown here is derived from an EMBL/GenBank/DDBJ whole genome shotgun (WGS) entry which is preliminary data.</text>
</comment>
<dbReference type="Gene3D" id="2.60.200.20">
    <property type="match status" value="1"/>
</dbReference>
<feature type="domain" description="PPM-type phosphatase" evidence="11">
    <location>
        <begin position="398"/>
        <end position="671"/>
    </location>
</feature>
<keyword evidence="4" id="KW-0479">Metal-binding</keyword>
<dbReference type="CDD" id="cd22678">
    <property type="entry name" value="FHA_PP2C70-like"/>
    <property type="match status" value="1"/>
</dbReference>
<proteinExistence type="predicted"/>
<dbReference type="EMBL" id="JBCNJP010000012">
    <property type="protein sequence ID" value="KAK9070752.1"/>
    <property type="molecule type" value="Genomic_DNA"/>
</dbReference>
<keyword evidence="6" id="KW-0460">Magnesium</keyword>
<dbReference type="PANTHER" id="PTHR13832">
    <property type="entry name" value="PROTEIN PHOSPHATASE 2C"/>
    <property type="match status" value="1"/>
</dbReference>
<feature type="domain" description="FHA" evidence="10">
    <location>
        <begin position="302"/>
        <end position="353"/>
    </location>
</feature>
<dbReference type="Pfam" id="PF00498">
    <property type="entry name" value="FHA"/>
    <property type="match status" value="1"/>
</dbReference>
<dbReference type="SMART" id="SM00240">
    <property type="entry name" value="FHA"/>
    <property type="match status" value="1"/>
</dbReference>
<dbReference type="GO" id="GO:0046872">
    <property type="term" value="F:metal ion binding"/>
    <property type="evidence" value="ECO:0007669"/>
    <property type="project" value="UniProtKB-KW"/>
</dbReference>
<dbReference type="CDD" id="cd00143">
    <property type="entry name" value="PP2Cc"/>
    <property type="match status" value="1"/>
</dbReference>
<dbReference type="SMART" id="SM00332">
    <property type="entry name" value="PP2Cc"/>
    <property type="match status" value="1"/>
</dbReference>
<dbReference type="InterPro" id="IPR036457">
    <property type="entry name" value="PPM-type-like_dom_sf"/>
</dbReference>
<dbReference type="GO" id="GO:0004722">
    <property type="term" value="F:protein serine/threonine phosphatase activity"/>
    <property type="evidence" value="ECO:0007669"/>
    <property type="project" value="UniProtKB-EC"/>
</dbReference>
<evidence type="ECO:0000259" key="11">
    <source>
        <dbReference type="PROSITE" id="PS51746"/>
    </source>
</evidence>
<dbReference type="PANTHER" id="PTHR13832:SF643">
    <property type="entry name" value="PROTEIN PHOSPHATASE 2C-RELATED"/>
    <property type="match status" value="1"/>
</dbReference>
<keyword evidence="5" id="KW-0378">Hydrolase</keyword>
<dbReference type="InterPro" id="IPR015655">
    <property type="entry name" value="PP2C"/>
</dbReference>
<dbReference type="PROSITE" id="PS01032">
    <property type="entry name" value="PPM_1"/>
    <property type="match status" value="1"/>
</dbReference>
<evidence type="ECO:0000259" key="10">
    <source>
        <dbReference type="PROSITE" id="PS50006"/>
    </source>
</evidence>
<keyword evidence="13" id="KW-1185">Reference proteome</keyword>
<evidence type="ECO:0000256" key="1">
    <source>
        <dbReference type="ARBA" id="ARBA00001936"/>
    </source>
</evidence>
<dbReference type="PROSITE" id="PS50006">
    <property type="entry name" value="FHA_DOMAIN"/>
    <property type="match status" value="1"/>
</dbReference>
<evidence type="ECO:0000256" key="5">
    <source>
        <dbReference type="ARBA" id="ARBA00022801"/>
    </source>
</evidence>
<evidence type="ECO:0000313" key="13">
    <source>
        <dbReference type="Proteomes" id="UP001408789"/>
    </source>
</evidence>
<dbReference type="Gene3D" id="3.60.40.10">
    <property type="entry name" value="PPM-type phosphatase domain"/>
    <property type="match status" value="1"/>
</dbReference>
<gene>
    <name evidence="12" type="ORF">SSX86_011154</name>
</gene>
<name>A0AAP0H3W5_9ASTR</name>
<evidence type="ECO:0000256" key="7">
    <source>
        <dbReference type="ARBA" id="ARBA00022912"/>
    </source>
</evidence>
<evidence type="ECO:0000313" key="12">
    <source>
        <dbReference type="EMBL" id="KAK9070752.1"/>
    </source>
</evidence>
<evidence type="ECO:0000256" key="9">
    <source>
        <dbReference type="SAM" id="MobiDB-lite"/>
    </source>
</evidence>
<feature type="region of interest" description="Disordered" evidence="9">
    <location>
        <begin position="224"/>
        <end position="261"/>
    </location>
</feature>
<evidence type="ECO:0000256" key="6">
    <source>
        <dbReference type="ARBA" id="ARBA00022842"/>
    </source>
</evidence>
<dbReference type="PROSITE" id="PS51746">
    <property type="entry name" value="PPM_2"/>
    <property type="match status" value="1"/>
</dbReference>
<dbReference type="FunFam" id="3.60.40.10:FF:000047">
    <property type="entry name" value="Protein phosphatase 2C 70"/>
    <property type="match status" value="1"/>
</dbReference>
<comment type="cofactor">
    <cofactor evidence="2">
        <name>Mg(2+)</name>
        <dbReference type="ChEBI" id="CHEBI:18420"/>
    </cofactor>
</comment>
<keyword evidence="8" id="KW-0464">Manganese</keyword>
<sequence length="682" mass="74488">MVPDLNSRHFTPTFSRQSRRNQIEVLLFFGSHTLNLDPPNVIKDSPSDQIGSNHTAIGSLPSQIGSNQSAIESPSSQIGSNQSAVESPSSQLATIQTSKMEPDLAIESPKLVPNNRVTNLRNRCRHLWRSLFVPTHDKYASREVHEDVERPLVSQDLESNVTEHSRNGASEGSCNQTDGHLSSPRTRAPTHKHRVPSAPSQLSHGDSLMLDISDHSEGLVVGQTLKRPSGEQQYDAKEDSSYNSKVNDSSEQFISKSPANQKVSSSISVRSAGSILNLEVISGPSCGAHYLVQSTNKSKLPLTLGRVSPSDVLVVDSEVSGKHGMINWNLNKLKWELVDMGSLNGTLLNSKAVHHPDTGSRHWGDPVELSNGDIITLGTASKISVQITSQCSKKLPFGIGVVSDPMSARKGGKKLPMEDVCYYHWPLSGADQFGLFGICDGHGGVAAASSASKLMPEMVTRILSDALRREKVFSHCDASDVLREAFSQTEACLDNLYEGCTATVLLIWADGRDNYFAQCANVGDSTCIANIEGRPVKMSEDHRISSYPERLRMAAAGEPLKDGETRLCGLNLARMLGDKFLKEQDARFSSEPYISQVVYMNSESRDFAIMASDGFWDVVNPKKAIQIVHQERERSMASSGHGSADKIAQALLGEARSQRTKDNTSIIFLDFDVNDSCKRDDV</sequence>
<dbReference type="SUPFAM" id="SSF49879">
    <property type="entry name" value="SMAD/FHA domain"/>
    <property type="match status" value="1"/>
</dbReference>
<feature type="compositionally biased region" description="Polar residues" evidence="9">
    <location>
        <begin position="241"/>
        <end position="261"/>
    </location>
</feature>
<dbReference type="AlphaFoldDB" id="A0AAP0H3W5"/>
<comment type="cofactor">
    <cofactor evidence="1">
        <name>Mn(2+)</name>
        <dbReference type="ChEBI" id="CHEBI:29035"/>
    </cofactor>
</comment>
<keyword evidence="7" id="KW-0904">Protein phosphatase</keyword>
<feature type="compositionally biased region" description="Polar residues" evidence="9">
    <location>
        <begin position="167"/>
        <end position="185"/>
    </location>
</feature>
<dbReference type="FunFam" id="2.60.200.20:FF:000035">
    <property type="entry name" value="Protein phosphatase 2C 70"/>
    <property type="match status" value="1"/>
</dbReference>
<dbReference type="InterPro" id="IPR000253">
    <property type="entry name" value="FHA_dom"/>
</dbReference>
<dbReference type="Pfam" id="PF00481">
    <property type="entry name" value="PP2C"/>
    <property type="match status" value="1"/>
</dbReference>
<evidence type="ECO:0000256" key="2">
    <source>
        <dbReference type="ARBA" id="ARBA00001946"/>
    </source>
</evidence>